<comment type="caution">
    <text evidence="1">The sequence shown here is derived from an EMBL/GenBank/DDBJ whole genome shotgun (WGS) entry which is preliminary data.</text>
</comment>
<name>A0A837IJZ6_9BACT</name>
<dbReference type="EMBL" id="LCIL01000007">
    <property type="protein sequence ID" value="KKT54313.1"/>
    <property type="molecule type" value="Genomic_DNA"/>
</dbReference>
<dbReference type="AlphaFoldDB" id="A0A837IJZ6"/>
<accession>A0A837IJZ6</accession>
<evidence type="ECO:0000313" key="2">
    <source>
        <dbReference type="Proteomes" id="UP000034525"/>
    </source>
</evidence>
<sequence length="59" mass="6586">YGNCCLPKVDRGIGYGNGRPVLVGVNIVKKRAVSVCNFSGKTLRPDYFIRRGEIESQKR</sequence>
<organism evidence="1 2">
    <name type="scientific">Candidatus Woesebacteria bacterium GW2011_GWA1_44_23</name>
    <dbReference type="NCBI Taxonomy" id="1618558"/>
    <lineage>
        <taxon>Bacteria</taxon>
        <taxon>Candidatus Woeseibacteriota</taxon>
    </lineage>
</organism>
<protein>
    <submittedName>
        <fullName evidence="1">Uncharacterized protein</fullName>
    </submittedName>
</protein>
<proteinExistence type="predicted"/>
<dbReference type="Proteomes" id="UP000034525">
    <property type="component" value="Unassembled WGS sequence"/>
</dbReference>
<gene>
    <name evidence="1" type="ORF">UW47_C0007G0033</name>
</gene>
<reference evidence="1 2" key="1">
    <citation type="journal article" date="2015" name="Nature">
        <title>rRNA introns, odd ribosomes, and small enigmatic genomes across a large radiation of phyla.</title>
        <authorList>
            <person name="Brown C.T."/>
            <person name="Hug L.A."/>
            <person name="Thomas B.C."/>
            <person name="Sharon I."/>
            <person name="Castelle C.J."/>
            <person name="Singh A."/>
            <person name="Wilkins M.J."/>
            <person name="Williams K.H."/>
            <person name="Banfield J.F."/>
        </authorList>
    </citation>
    <scope>NUCLEOTIDE SEQUENCE [LARGE SCALE GENOMIC DNA]</scope>
</reference>
<evidence type="ECO:0000313" key="1">
    <source>
        <dbReference type="EMBL" id="KKT54313.1"/>
    </source>
</evidence>
<feature type="non-terminal residue" evidence="1">
    <location>
        <position position="1"/>
    </location>
</feature>